<name>A0A2T3NVG4_9GAMM</name>
<dbReference type="AlphaFoldDB" id="A0A2T3NVG4"/>
<dbReference type="Proteomes" id="UP000241771">
    <property type="component" value="Unassembled WGS sequence"/>
</dbReference>
<keyword evidence="1" id="KW-0732">Signal</keyword>
<dbReference type="EMBL" id="PYMA01000004">
    <property type="protein sequence ID" value="PSW20273.1"/>
    <property type="molecule type" value="Genomic_DNA"/>
</dbReference>
<dbReference type="OrthoDB" id="9776275at2"/>
<dbReference type="Pfam" id="PF09982">
    <property type="entry name" value="LpxR"/>
    <property type="match status" value="1"/>
</dbReference>
<dbReference type="InterPro" id="IPR037107">
    <property type="entry name" value="Put_OMP_sf"/>
</dbReference>
<gene>
    <name evidence="2" type="ORF">C9I98_09470</name>
</gene>
<keyword evidence="3" id="KW-1185">Reference proteome</keyword>
<organism evidence="2 3">
    <name type="scientific">Photobacterium sanctipauli</name>
    <dbReference type="NCBI Taxonomy" id="1342794"/>
    <lineage>
        <taxon>Bacteria</taxon>
        <taxon>Pseudomonadati</taxon>
        <taxon>Pseudomonadota</taxon>
        <taxon>Gammaproteobacteria</taxon>
        <taxon>Vibrionales</taxon>
        <taxon>Vibrionaceae</taxon>
        <taxon>Photobacterium</taxon>
    </lineage>
</organism>
<evidence type="ECO:0000256" key="1">
    <source>
        <dbReference type="SAM" id="SignalP"/>
    </source>
</evidence>
<sequence>MKQISSAFVVCVSLFSPSVLAYNAGSISFSMDNDGIVGTDQNYTNGVFLEFNSAATPMLEIMAPTPIRQIATLLPLDNSTQKGWNFRIGQQMWTPEDIESTEPIADERPYAGLLFFESGIYQYSPSVVDKYRLMVGTVGPSAMTEKTQKFIHSIIGSDKPMGWDYQIKDQAIFNLGYEGHRLLKREATSMAQEYDFSGIGRVNVGNYQSEAAIGGVFRWGSNLASSLGTTGFTPGKFVDVSVLSSSSTGYFFFTGIEGRYRYNDITIDGDKPEGVPETNVEHWQATAVMGGIYYQQNWGVSLTFATNTPEFKEDSHSSNSNGSLNLFWRL</sequence>
<reference evidence="2 3" key="1">
    <citation type="submission" date="2018-01" db="EMBL/GenBank/DDBJ databases">
        <title>Whole genome sequencing of Histamine producing bacteria.</title>
        <authorList>
            <person name="Butler K."/>
        </authorList>
    </citation>
    <scope>NUCLEOTIDE SEQUENCE [LARGE SCALE GENOMIC DNA]</scope>
    <source>
        <strain evidence="2 3">DSM 100436</strain>
    </source>
</reference>
<dbReference type="Gene3D" id="2.40.128.140">
    <property type="entry name" value="Outer membrane protein"/>
    <property type="match status" value="1"/>
</dbReference>
<evidence type="ECO:0000313" key="2">
    <source>
        <dbReference type="EMBL" id="PSW20273.1"/>
    </source>
</evidence>
<protein>
    <submittedName>
        <fullName evidence="2">DUF2219 domain-containing protein</fullName>
    </submittedName>
</protein>
<proteinExistence type="predicted"/>
<evidence type="ECO:0000313" key="3">
    <source>
        <dbReference type="Proteomes" id="UP000241771"/>
    </source>
</evidence>
<accession>A0A2T3NVG4</accession>
<comment type="caution">
    <text evidence="2">The sequence shown here is derived from an EMBL/GenBank/DDBJ whole genome shotgun (WGS) entry which is preliminary data.</text>
</comment>
<dbReference type="RefSeq" id="WP_051902550.1">
    <property type="nucleotide sequence ID" value="NZ_JGVO01001085.1"/>
</dbReference>
<dbReference type="InterPro" id="IPR018707">
    <property type="entry name" value="LpxR"/>
</dbReference>
<feature type="signal peptide" evidence="1">
    <location>
        <begin position="1"/>
        <end position="21"/>
    </location>
</feature>
<feature type="chain" id="PRO_5015728963" evidence="1">
    <location>
        <begin position="22"/>
        <end position="330"/>
    </location>
</feature>